<dbReference type="EMBL" id="VICG01000010">
    <property type="protein sequence ID" value="KAA8568253.1"/>
    <property type="molecule type" value="Genomic_DNA"/>
</dbReference>
<evidence type="ECO:0000313" key="2">
    <source>
        <dbReference type="Proteomes" id="UP000322873"/>
    </source>
</evidence>
<protein>
    <submittedName>
        <fullName evidence="1">Uncharacterized protein</fullName>
    </submittedName>
</protein>
<name>A0A5M9JIS0_MONFR</name>
<sequence>MSVKEPLRVPVVMETQVPVDFSRSLYTIATSPSCVNFILSSEAGDTHVGFYLKSYIYPILLFVSSLQASSLFPLSPSPDMYIKKYVLAFSSPKPVYYMNLCLSLVLPSILPWSPSLTLPP</sequence>
<gene>
    <name evidence="1" type="ORF">EYC84_008633</name>
</gene>
<evidence type="ECO:0000313" key="1">
    <source>
        <dbReference type="EMBL" id="KAA8568253.1"/>
    </source>
</evidence>
<keyword evidence="2" id="KW-1185">Reference proteome</keyword>
<dbReference type="AlphaFoldDB" id="A0A5M9JIS0"/>
<reference evidence="1 2" key="1">
    <citation type="submission" date="2019-06" db="EMBL/GenBank/DDBJ databases">
        <title>Genome Sequence of the Brown Rot Fungal Pathogen Monilinia fructicola.</title>
        <authorList>
            <person name="De Miccolis Angelini R.M."/>
            <person name="Landi L."/>
            <person name="Abate D."/>
            <person name="Pollastro S."/>
            <person name="Romanazzi G."/>
            <person name="Faretra F."/>
        </authorList>
    </citation>
    <scope>NUCLEOTIDE SEQUENCE [LARGE SCALE GENOMIC DNA]</scope>
    <source>
        <strain evidence="1 2">Mfrc123</strain>
    </source>
</reference>
<organism evidence="1 2">
    <name type="scientific">Monilinia fructicola</name>
    <name type="common">Brown rot fungus</name>
    <name type="synonym">Ciboria fructicola</name>
    <dbReference type="NCBI Taxonomy" id="38448"/>
    <lineage>
        <taxon>Eukaryota</taxon>
        <taxon>Fungi</taxon>
        <taxon>Dikarya</taxon>
        <taxon>Ascomycota</taxon>
        <taxon>Pezizomycotina</taxon>
        <taxon>Leotiomycetes</taxon>
        <taxon>Helotiales</taxon>
        <taxon>Sclerotiniaceae</taxon>
        <taxon>Monilinia</taxon>
    </lineage>
</organism>
<proteinExistence type="predicted"/>
<dbReference type="Proteomes" id="UP000322873">
    <property type="component" value="Unassembled WGS sequence"/>
</dbReference>
<comment type="caution">
    <text evidence="1">The sequence shown here is derived from an EMBL/GenBank/DDBJ whole genome shotgun (WGS) entry which is preliminary data.</text>
</comment>
<accession>A0A5M9JIS0</accession>